<reference evidence="2" key="2">
    <citation type="journal article" date="2021" name="PeerJ">
        <title>Extensive microbial diversity within the chicken gut microbiome revealed by metagenomics and culture.</title>
        <authorList>
            <person name="Gilroy R."/>
            <person name="Ravi A."/>
            <person name="Getino M."/>
            <person name="Pursley I."/>
            <person name="Horton D.L."/>
            <person name="Alikhan N.F."/>
            <person name="Baker D."/>
            <person name="Gharbi K."/>
            <person name="Hall N."/>
            <person name="Watson M."/>
            <person name="Adriaenssens E.M."/>
            <person name="Foster-Nyarko E."/>
            <person name="Jarju S."/>
            <person name="Secka A."/>
            <person name="Antonio M."/>
            <person name="Oren A."/>
            <person name="Chaudhuri R.R."/>
            <person name="La Ragione R."/>
            <person name="Hildebrand F."/>
            <person name="Pallen M.J."/>
        </authorList>
    </citation>
    <scope>NUCLEOTIDE SEQUENCE</scope>
    <source>
        <strain evidence="2">ChiHjej13B12-12457</strain>
    </source>
</reference>
<organism evidence="2 3">
    <name type="scientific">Candidatus Coprenecus avistercoris</name>
    <dbReference type="NCBI Taxonomy" id="2840730"/>
    <lineage>
        <taxon>Bacteria</taxon>
        <taxon>Pseudomonadati</taxon>
        <taxon>Bacteroidota</taxon>
        <taxon>Bacteroidia</taxon>
        <taxon>Bacteroidales</taxon>
        <taxon>Rikenellaceae</taxon>
        <taxon>Rikenellaceae incertae sedis</taxon>
        <taxon>Candidatus Coprenecus</taxon>
    </lineage>
</organism>
<dbReference type="InterPro" id="IPR012547">
    <property type="entry name" value="PDDEXK_9"/>
</dbReference>
<dbReference type="InterPro" id="IPR018631">
    <property type="entry name" value="AAA-ATPase-like_dom"/>
</dbReference>
<dbReference type="Pfam" id="PF09820">
    <property type="entry name" value="AAA-ATPase_like"/>
    <property type="match status" value="1"/>
</dbReference>
<dbReference type="PANTHER" id="PTHR34825:SF1">
    <property type="entry name" value="AAA-ATPASE-LIKE DOMAIN-CONTAINING PROTEIN"/>
    <property type="match status" value="1"/>
</dbReference>
<keyword evidence="2" id="KW-0547">Nucleotide-binding</keyword>
<gene>
    <name evidence="2" type="ORF">IAC94_01360</name>
</gene>
<proteinExistence type="predicted"/>
<dbReference type="InterPro" id="IPR027417">
    <property type="entry name" value="P-loop_NTPase"/>
</dbReference>
<evidence type="ECO:0000313" key="3">
    <source>
        <dbReference type="Proteomes" id="UP000886744"/>
    </source>
</evidence>
<dbReference type="SUPFAM" id="SSF52540">
    <property type="entry name" value="P-loop containing nucleoside triphosphate hydrolases"/>
    <property type="match status" value="1"/>
</dbReference>
<accession>A0A9D1E034</accession>
<evidence type="ECO:0000259" key="1">
    <source>
        <dbReference type="Pfam" id="PF09820"/>
    </source>
</evidence>
<dbReference type="Pfam" id="PF08011">
    <property type="entry name" value="PDDEXK_9"/>
    <property type="match status" value="1"/>
</dbReference>
<dbReference type="EMBL" id="DVHI01000022">
    <property type="protein sequence ID" value="HIR62156.1"/>
    <property type="molecule type" value="Genomic_DNA"/>
</dbReference>
<sequence length="515" mass="59564">MLKYPIGIQTFEEIRNCGYVYIDKTAQVFRLASEGKYYFLSRPRRFGKSLLLSTLEAYFQGRRELFQGLAIEALEKEWTEYPVLRLDLGGEVYNAMDVLENKLGQTLEVWEQMYGIGKIPPSVSSRFTEVISAAVRKTGRKVVVLVDEYEKPIVDNLGNKELKEHFRSTLQGFYSVIKSQDSNIRFAFLTGVSRIGHMSIFSGLNNLNDISMDAPYADICGISEKELRDFLDDGVRAMAAANGISTEECYERLKRMYDGYHFCHGSIGVYNPFSLLLAMSKKEFGEYWYSTATPSFLVSFLMQENVNLNDLTLDHVRPRILTGTNAEIISPVTLLYQTGYLTIREYFPDTNEYLLGWPNREVESGFTESLAQLYIPKEEEVSEFSVNRFSQDLRNGDPEMFMQRLKAFMADNDYHVQGKAELYMQNTMYVFLKLLGQRVEVERHTANGRIDILIQTDRFVYIIELKRDKDPGNALDQIETKGYEWPFQADSRKLFRIGVSFSTKTRRIEEWKVEE</sequence>
<reference evidence="2" key="1">
    <citation type="submission" date="2020-10" db="EMBL/GenBank/DDBJ databases">
        <authorList>
            <person name="Gilroy R."/>
        </authorList>
    </citation>
    <scope>NUCLEOTIDE SEQUENCE</scope>
    <source>
        <strain evidence="2">ChiHjej13B12-12457</strain>
    </source>
</reference>
<dbReference type="GO" id="GO:0005524">
    <property type="term" value="F:ATP binding"/>
    <property type="evidence" value="ECO:0007669"/>
    <property type="project" value="UniProtKB-KW"/>
</dbReference>
<comment type="caution">
    <text evidence="2">The sequence shown here is derived from an EMBL/GenBank/DDBJ whole genome shotgun (WGS) entry which is preliminary data.</text>
</comment>
<dbReference type="PANTHER" id="PTHR34825">
    <property type="entry name" value="CONSERVED PROTEIN, WITH A WEAK D-GALACTARATE DEHYDRATASE/ALTRONATE HYDROLASE DOMAIN"/>
    <property type="match status" value="1"/>
</dbReference>
<feature type="domain" description="AAA-ATPase-like" evidence="1">
    <location>
        <begin position="5"/>
        <end position="201"/>
    </location>
</feature>
<evidence type="ECO:0000313" key="2">
    <source>
        <dbReference type="EMBL" id="HIR62156.1"/>
    </source>
</evidence>
<name>A0A9D1E034_9BACT</name>
<dbReference type="AlphaFoldDB" id="A0A9D1E034"/>
<protein>
    <submittedName>
        <fullName evidence="2">ATP-binding protein</fullName>
    </submittedName>
</protein>
<keyword evidence="2" id="KW-0067">ATP-binding</keyword>
<dbReference type="Proteomes" id="UP000886744">
    <property type="component" value="Unassembled WGS sequence"/>
</dbReference>